<dbReference type="GO" id="GO:0015280">
    <property type="term" value="F:ligand-gated sodium channel activity"/>
    <property type="evidence" value="ECO:0007669"/>
    <property type="project" value="TreeGrafter"/>
</dbReference>
<comment type="subcellular location">
    <subcellularLocation>
        <location evidence="1">Membrane</location>
        <topology evidence="1">Multi-pass membrane protein</topology>
    </subcellularLocation>
</comment>
<sequence length="583" mass="67200">MSTQAANQFSFGKHYCSAARSLETFPQVRKPIHKPKSNSWIKIRAGLNSLVDEYCSQSSIHGMSYIGSRRRSVLERFWWFAVFVLSVYGCSMLIIKVYQKWSNNPVIVTFDERPVPVWMVPFPAVTICPEAKIRARYMNFTKDFYQFINYKGFRKNMDDESFSCSRIDRLLAVLQICDEFFHSSGMRFPELYDRVETDFDVYEIIRNISVPLEEIILFCRINGAHCHELFSETVTDEGICFTINGFSHYNMFQDGVLHNEYNYLNEPKNVTGWTMEGGYSNPKKKLESHPIRVLGSGFGAGLSMDLLTPQEDVEQHCRAQQGFKVIIHPSSEYPQVTKSFSLVTYSRDVTIAVRPVIMRTSPELHSYDPRRRHCYFNHERQLKFFRIYSQSNCELECVTNYTLKSCGCVKFSMPRSPGTRVCQTSEIACVLMAENRMLRQSAKRRLKKLVTYGSACDCIPGCSSIHYDTEITQSQCDFRKTLELRIAPVNPNIAENVKQYQISKLAIYFREVQYITSKRSELFGMIDFISNCGGLLGLCLGVSLFSVVELLYYCLVRPLPLIRKAIRNKQTVTIVAETVGNRF</sequence>
<dbReference type="PaxDb" id="7159-AAEL000534-PA"/>
<dbReference type="PhylomeDB" id="Q17NW2"/>
<keyword evidence="8 12" id="KW-0406">Ion transport</keyword>
<protein>
    <submittedName>
        <fullName evidence="14">AAEL000534-PA</fullName>
    </submittedName>
</protein>
<keyword evidence="3 12" id="KW-0813">Transport</keyword>
<dbReference type="HOGENOM" id="CLU_024950_1_1_1"/>
<feature type="transmembrane region" description="Helical" evidence="13">
    <location>
        <begin position="535"/>
        <end position="555"/>
    </location>
</feature>
<dbReference type="VEuPathDB" id="VectorBase:AAEL000534"/>
<dbReference type="Gene3D" id="1.10.287.770">
    <property type="entry name" value="YojJ-like"/>
    <property type="match status" value="1"/>
</dbReference>
<accession>Q17NW2</accession>
<reference evidence="14" key="3">
    <citation type="submission" date="2012-09" db="EMBL/GenBank/DDBJ databases">
        <authorList>
            <consortium name="VectorBase"/>
        </authorList>
    </citation>
    <scope>NUCLEOTIDE SEQUENCE</scope>
    <source>
        <strain evidence="14">Liverpool</strain>
    </source>
</reference>
<dbReference type="InterPro" id="IPR001873">
    <property type="entry name" value="ENaC"/>
</dbReference>
<dbReference type="AlphaFoldDB" id="Q17NW2"/>
<name>Q17NW2_AEDAE</name>
<reference evidence="14" key="1">
    <citation type="submission" date="2005-10" db="EMBL/GenBank/DDBJ databases">
        <authorList>
            <person name="Loftus B.J."/>
            <person name="Nene V.M."/>
            <person name="Hannick L.I."/>
            <person name="Bidwell S."/>
            <person name="Haas B."/>
            <person name="Amedeo P."/>
            <person name="Orvis J."/>
            <person name="Wortman J.R."/>
            <person name="White O.R."/>
            <person name="Salzberg S."/>
            <person name="Shumway M."/>
            <person name="Koo H."/>
            <person name="Zhao Y."/>
            <person name="Holmes M."/>
            <person name="Miller J."/>
            <person name="Schatz M."/>
            <person name="Pop M."/>
            <person name="Pai G."/>
            <person name="Utterback T."/>
            <person name="Rogers Y.-H."/>
            <person name="Kravitz S."/>
            <person name="Fraser C.M."/>
        </authorList>
    </citation>
    <scope>NUCLEOTIDE SEQUENCE</scope>
    <source>
        <strain evidence="14">Liverpool</strain>
    </source>
</reference>
<gene>
    <name evidence="14" type="ORF">AaeL_AAEL000534</name>
</gene>
<dbReference type="Gene3D" id="2.60.470.10">
    <property type="entry name" value="Acid-sensing ion channels like domains"/>
    <property type="match status" value="1"/>
</dbReference>
<keyword evidence="6 13" id="KW-1133">Transmembrane helix</keyword>
<evidence type="ECO:0000313" key="14">
    <source>
        <dbReference type="EMBL" id="EAT48436.1"/>
    </source>
</evidence>
<dbReference type="OMA" id="FRGRDCG"/>
<evidence type="ECO:0000313" key="15">
    <source>
        <dbReference type="Proteomes" id="UP000682892"/>
    </source>
</evidence>
<dbReference type="PROSITE" id="PS01206">
    <property type="entry name" value="ASC"/>
    <property type="match status" value="1"/>
</dbReference>
<evidence type="ECO:0000256" key="11">
    <source>
        <dbReference type="ARBA" id="ARBA00023303"/>
    </source>
</evidence>
<evidence type="ECO:0000256" key="10">
    <source>
        <dbReference type="ARBA" id="ARBA00023201"/>
    </source>
</evidence>
<dbReference type="EMBL" id="CH477195">
    <property type="protein sequence ID" value="EAT48436.1"/>
    <property type="molecule type" value="Genomic_DNA"/>
</dbReference>
<evidence type="ECO:0000256" key="6">
    <source>
        <dbReference type="ARBA" id="ARBA00022989"/>
    </source>
</evidence>
<dbReference type="PANTHER" id="PTHR11690">
    <property type="entry name" value="AMILORIDE-SENSITIVE SODIUM CHANNEL-RELATED"/>
    <property type="match status" value="1"/>
</dbReference>
<reference evidence="14" key="2">
    <citation type="journal article" date="2007" name="Science">
        <title>Genome sequence of Aedes aegypti, a major arbovirus vector.</title>
        <authorList>
            <person name="Nene V."/>
            <person name="Wortman J.R."/>
            <person name="Lawson D."/>
            <person name="Haas B."/>
            <person name="Kodira C."/>
            <person name="Tu Z.J."/>
            <person name="Loftus B."/>
            <person name="Xi Z."/>
            <person name="Megy K."/>
            <person name="Grabherr M."/>
            <person name="Ren Q."/>
            <person name="Zdobnov E.M."/>
            <person name="Lobo N.F."/>
            <person name="Campbell K.S."/>
            <person name="Brown S.E."/>
            <person name="Bonaldo M.F."/>
            <person name="Zhu J."/>
            <person name="Sinkins S.P."/>
            <person name="Hogenkamp D.G."/>
            <person name="Amedeo P."/>
            <person name="Arensburger P."/>
            <person name="Atkinson P.W."/>
            <person name="Bidwell S."/>
            <person name="Biedler J."/>
            <person name="Birney E."/>
            <person name="Bruggner R.V."/>
            <person name="Costas J."/>
            <person name="Coy M.R."/>
            <person name="Crabtree J."/>
            <person name="Crawford M."/>
            <person name="Debruyn B."/>
            <person name="Decaprio D."/>
            <person name="Eiglmeier K."/>
            <person name="Eisenstadt E."/>
            <person name="El-Dorry H."/>
            <person name="Gelbart W.M."/>
            <person name="Gomes S.L."/>
            <person name="Hammond M."/>
            <person name="Hannick L.I."/>
            <person name="Hogan J.R."/>
            <person name="Holmes M.H."/>
            <person name="Jaffe D."/>
            <person name="Johnston J.S."/>
            <person name="Kennedy R.C."/>
            <person name="Koo H."/>
            <person name="Kravitz S."/>
            <person name="Kriventseva E.V."/>
            <person name="Kulp D."/>
            <person name="Labutti K."/>
            <person name="Lee E."/>
            <person name="Li S."/>
            <person name="Lovin D.D."/>
            <person name="Mao C."/>
            <person name="Mauceli E."/>
            <person name="Menck C.F."/>
            <person name="Miller J.R."/>
            <person name="Montgomery P."/>
            <person name="Mori A."/>
            <person name="Nascimento A.L."/>
            <person name="Naveira H.F."/>
            <person name="Nusbaum C."/>
            <person name="O'leary S."/>
            <person name="Orvis J."/>
            <person name="Pertea M."/>
            <person name="Quesneville H."/>
            <person name="Reidenbach K.R."/>
            <person name="Rogers Y.H."/>
            <person name="Roth C.W."/>
            <person name="Schneider J.R."/>
            <person name="Schatz M."/>
            <person name="Shumway M."/>
            <person name="Stanke M."/>
            <person name="Stinson E.O."/>
            <person name="Tubio J.M."/>
            <person name="Vanzee J.P."/>
            <person name="Verjovski-Almeida S."/>
            <person name="Werner D."/>
            <person name="White O."/>
            <person name="Wyder S."/>
            <person name="Zeng Q."/>
            <person name="Zhao Q."/>
            <person name="Zhao Y."/>
            <person name="Hill C.A."/>
            <person name="Raikhel A.S."/>
            <person name="Soares M.B."/>
            <person name="Knudson D.L."/>
            <person name="Lee N.H."/>
            <person name="Galagan J."/>
            <person name="Salzberg S.L."/>
            <person name="Paulsen I.T."/>
            <person name="Dimopoulos G."/>
            <person name="Collins F.H."/>
            <person name="Birren B."/>
            <person name="Fraser-Liggett C.M."/>
            <person name="Severson D.W."/>
        </authorList>
    </citation>
    <scope>NUCLEOTIDE SEQUENCE [LARGE SCALE GENOMIC DNA]</scope>
    <source>
        <strain evidence="14">Liverpool</strain>
    </source>
</reference>
<evidence type="ECO:0000256" key="5">
    <source>
        <dbReference type="ARBA" id="ARBA00022692"/>
    </source>
</evidence>
<dbReference type="Pfam" id="PF00858">
    <property type="entry name" value="ASC"/>
    <property type="match status" value="1"/>
</dbReference>
<evidence type="ECO:0000256" key="4">
    <source>
        <dbReference type="ARBA" id="ARBA00022461"/>
    </source>
</evidence>
<keyword evidence="10 12" id="KW-0739">Sodium transport</keyword>
<keyword evidence="7" id="KW-0915">Sodium</keyword>
<dbReference type="PRINTS" id="PR01078">
    <property type="entry name" value="AMINACHANNEL"/>
</dbReference>
<proteinExistence type="inferred from homology"/>
<dbReference type="Proteomes" id="UP000682892">
    <property type="component" value="Unassembled WGS sequence"/>
</dbReference>
<keyword evidence="9 13" id="KW-0472">Membrane</keyword>
<dbReference type="GO" id="GO:0005886">
    <property type="term" value="C:plasma membrane"/>
    <property type="evidence" value="ECO:0007669"/>
    <property type="project" value="TreeGrafter"/>
</dbReference>
<feature type="transmembrane region" description="Helical" evidence="13">
    <location>
        <begin position="77"/>
        <end position="98"/>
    </location>
</feature>
<dbReference type="InterPro" id="IPR020903">
    <property type="entry name" value="ENaC_CS"/>
</dbReference>
<keyword evidence="4 12" id="KW-0894">Sodium channel</keyword>
<evidence type="ECO:0000256" key="13">
    <source>
        <dbReference type="SAM" id="Phobius"/>
    </source>
</evidence>
<evidence type="ECO:0000256" key="12">
    <source>
        <dbReference type="RuleBase" id="RU000679"/>
    </source>
</evidence>
<keyword evidence="5 12" id="KW-0812">Transmembrane</keyword>
<evidence type="ECO:0000256" key="3">
    <source>
        <dbReference type="ARBA" id="ARBA00022448"/>
    </source>
</evidence>
<organism evidence="14 15">
    <name type="scientific">Aedes aegypti</name>
    <name type="common">Yellowfever mosquito</name>
    <name type="synonym">Culex aegypti</name>
    <dbReference type="NCBI Taxonomy" id="7159"/>
    <lineage>
        <taxon>Eukaryota</taxon>
        <taxon>Metazoa</taxon>
        <taxon>Ecdysozoa</taxon>
        <taxon>Arthropoda</taxon>
        <taxon>Hexapoda</taxon>
        <taxon>Insecta</taxon>
        <taxon>Pterygota</taxon>
        <taxon>Neoptera</taxon>
        <taxon>Endopterygota</taxon>
        <taxon>Diptera</taxon>
        <taxon>Nematocera</taxon>
        <taxon>Culicoidea</taxon>
        <taxon>Culicidae</taxon>
        <taxon>Culicinae</taxon>
        <taxon>Aedini</taxon>
        <taxon>Aedes</taxon>
        <taxon>Stegomyia</taxon>
    </lineage>
</organism>
<evidence type="ECO:0000256" key="7">
    <source>
        <dbReference type="ARBA" id="ARBA00023053"/>
    </source>
</evidence>
<comment type="similarity">
    <text evidence="2 12">Belongs to the amiloride-sensitive sodium channel (TC 1.A.6) family.</text>
</comment>
<keyword evidence="11 12" id="KW-0407">Ion channel</keyword>
<evidence type="ECO:0000256" key="1">
    <source>
        <dbReference type="ARBA" id="ARBA00004141"/>
    </source>
</evidence>
<evidence type="ECO:0000256" key="2">
    <source>
        <dbReference type="ARBA" id="ARBA00007193"/>
    </source>
</evidence>
<dbReference type="eggNOG" id="KOG4294">
    <property type="taxonomic scope" value="Eukaryota"/>
</dbReference>
<evidence type="ECO:0000256" key="8">
    <source>
        <dbReference type="ARBA" id="ARBA00023065"/>
    </source>
</evidence>
<dbReference type="VEuPathDB" id="VectorBase:AAEL000863"/>
<evidence type="ECO:0000256" key="9">
    <source>
        <dbReference type="ARBA" id="ARBA00023136"/>
    </source>
</evidence>
<dbReference type="PANTHER" id="PTHR11690:SF288">
    <property type="entry name" value="AMILORIDE-SENSITIVE NA+ CHANNEL-RELATED"/>
    <property type="match status" value="1"/>
</dbReference>